<feature type="domain" description="ABC transporter" evidence="1">
    <location>
        <begin position="15"/>
        <end position="235"/>
    </location>
</feature>
<evidence type="ECO:0000313" key="2">
    <source>
        <dbReference type="EMBL" id="MBB2987456.1"/>
    </source>
</evidence>
<comment type="caution">
    <text evidence="2">The sequence shown here is derived from an EMBL/GenBank/DDBJ whole genome shotgun (WGS) entry which is preliminary data.</text>
</comment>
<proteinExistence type="predicted"/>
<dbReference type="Gene3D" id="3.40.50.300">
    <property type="entry name" value="P-loop containing nucleotide triphosphate hydrolases"/>
    <property type="match status" value="1"/>
</dbReference>
<evidence type="ECO:0000313" key="3">
    <source>
        <dbReference type="Proteomes" id="UP000590811"/>
    </source>
</evidence>
<keyword evidence="2" id="KW-0067">ATP-binding</keyword>
<dbReference type="Pfam" id="PF00005">
    <property type="entry name" value="ABC_tran"/>
    <property type="match status" value="1"/>
</dbReference>
<accession>A0A839PZM1</accession>
<keyword evidence="2" id="KW-0547">Nucleotide-binding</keyword>
<dbReference type="GO" id="GO:0016887">
    <property type="term" value="F:ATP hydrolysis activity"/>
    <property type="evidence" value="ECO:0007669"/>
    <property type="project" value="InterPro"/>
</dbReference>
<protein>
    <submittedName>
        <fullName evidence="2">Putative ABC transport system ATP-binding protein</fullName>
    </submittedName>
</protein>
<dbReference type="PROSITE" id="PS50893">
    <property type="entry name" value="ABC_TRANSPORTER_2"/>
    <property type="match status" value="1"/>
</dbReference>
<name>A0A839PZM1_9MICO</name>
<evidence type="ECO:0000259" key="1">
    <source>
        <dbReference type="PROSITE" id="PS50893"/>
    </source>
</evidence>
<dbReference type="AlphaFoldDB" id="A0A839PZM1"/>
<dbReference type="InterPro" id="IPR027417">
    <property type="entry name" value="P-loop_NTPase"/>
</dbReference>
<reference evidence="2 3" key="1">
    <citation type="submission" date="2020-08" db="EMBL/GenBank/DDBJ databases">
        <title>Genomic Encyclopedia of Type Strains, Phase IV (KMG-V): Genome sequencing to study the core and pangenomes of soil and plant-associated prokaryotes.</title>
        <authorList>
            <person name="Whitman W."/>
        </authorList>
    </citation>
    <scope>NUCLEOTIDE SEQUENCE [LARGE SCALE GENOMIC DNA]</scope>
    <source>
        <strain evidence="2 3">B3ACCR2</strain>
    </source>
</reference>
<dbReference type="InterPro" id="IPR003439">
    <property type="entry name" value="ABC_transporter-like_ATP-bd"/>
</dbReference>
<dbReference type="EMBL" id="JACHVT010000005">
    <property type="protein sequence ID" value="MBB2987456.1"/>
    <property type="molecule type" value="Genomic_DNA"/>
</dbReference>
<dbReference type="Proteomes" id="UP000590811">
    <property type="component" value="Unassembled WGS sequence"/>
</dbReference>
<dbReference type="GO" id="GO:0005524">
    <property type="term" value="F:ATP binding"/>
    <property type="evidence" value="ECO:0007669"/>
    <property type="project" value="UniProtKB-KW"/>
</dbReference>
<organism evidence="2 3">
    <name type="scientific">Terracoccus luteus</name>
    <dbReference type="NCBI Taxonomy" id="53356"/>
    <lineage>
        <taxon>Bacteria</taxon>
        <taxon>Bacillati</taxon>
        <taxon>Actinomycetota</taxon>
        <taxon>Actinomycetes</taxon>
        <taxon>Micrococcales</taxon>
        <taxon>Intrasporangiaceae</taxon>
        <taxon>Terracoccus</taxon>
    </lineage>
</organism>
<dbReference type="RefSeq" id="WP_184510608.1">
    <property type="nucleotide sequence ID" value="NZ_JACHVT010000005.1"/>
</dbReference>
<dbReference type="SUPFAM" id="SSF52540">
    <property type="entry name" value="P-loop containing nucleoside triphosphate hydrolases"/>
    <property type="match status" value="1"/>
</dbReference>
<sequence>MDAAVPPTRDLATAISVRRLCTTGAGAAGTPRVHALRDVDVDVAPGTLTLVEGGPEDGVGELLRCLAGRATPASGTVRVFGVDVTAMPGTERRLWLDQHVGAALGAAPMLDYLTIGENLDLGRDAARSRSVLTRLISPALLDLMPGDATPLERWVVELARALSSQRDVTVVDVPATGVGDPRWMPQLRSVVDLYSRTVLVGMKGRDPRLPCDAVVVMRGGMVESARPLDREAGPS</sequence>
<gene>
    <name evidence="2" type="ORF">FHW14_002639</name>
</gene>